<proteinExistence type="predicted"/>
<dbReference type="AlphaFoldDB" id="A0A4Z0BN63"/>
<organism evidence="2 3">
    <name type="scientific">Ramlibacter henchirensis</name>
    <dbReference type="NCBI Taxonomy" id="204072"/>
    <lineage>
        <taxon>Bacteria</taxon>
        <taxon>Pseudomonadati</taxon>
        <taxon>Pseudomonadota</taxon>
        <taxon>Betaproteobacteria</taxon>
        <taxon>Burkholderiales</taxon>
        <taxon>Comamonadaceae</taxon>
        <taxon>Ramlibacter</taxon>
    </lineage>
</organism>
<comment type="caution">
    <text evidence="2">The sequence shown here is derived from an EMBL/GenBank/DDBJ whole genome shotgun (WGS) entry which is preliminary data.</text>
</comment>
<reference evidence="2 3" key="1">
    <citation type="submission" date="2019-03" db="EMBL/GenBank/DDBJ databases">
        <title>Ramlibacter henchirensis DSM 14656, whole genome shotgun sequence.</title>
        <authorList>
            <person name="Zhang X."/>
            <person name="Feng G."/>
            <person name="Zhu H."/>
        </authorList>
    </citation>
    <scope>NUCLEOTIDE SEQUENCE [LARGE SCALE GENOMIC DNA]</scope>
    <source>
        <strain evidence="2 3">DSM 14656</strain>
    </source>
</reference>
<dbReference type="Gene3D" id="2.40.10.220">
    <property type="entry name" value="predicted glycosyltransferase like domains"/>
    <property type="match status" value="1"/>
</dbReference>
<gene>
    <name evidence="2" type="ORF">EZ313_22835</name>
</gene>
<evidence type="ECO:0000313" key="3">
    <source>
        <dbReference type="Proteomes" id="UP000298180"/>
    </source>
</evidence>
<keyword evidence="3" id="KW-1185">Reference proteome</keyword>
<feature type="domain" description="PilZ" evidence="1">
    <location>
        <begin position="14"/>
        <end position="98"/>
    </location>
</feature>
<dbReference type="RefSeq" id="WP_135265615.1">
    <property type="nucleotide sequence ID" value="NZ_SMLM01000004.1"/>
</dbReference>
<dbReference type="OrthoDB" id="8906365at2"/>
<dbReference type="Proteomes" id="UP000298180">
    <property type="component" value="Unassembled WGS sequence"/>
</dbReference>
<dbReference type="InterPro" id="IPR009875">
    <property type="entry name" value="PilZ_domain"/>
</dbReference>
<name>A0A4Z0BN63_9BURK</name>
<evidence type="ECO:0000313" key="2">
    <source>
        <dbReference type="EMBL" id="TFY99388.1"/>
    </source>
</evidence>
<dbReference type="SUPFAM" id="SSF141371">
    <property type="entry name" value="PilZ domain-like"/>
    <property type="match status" value="1"/>
</dbReference>
<dbReference type="Pfam" id="PF07238">
    <property type="entry name" value="PilZ"/>
    <property type="match status" value="1"/>
</dbReference>
<sequence>MAMVEPRVVVPLRRRQEKRGAERFEMELPLTVGNAGAGTTRDLSVSGLSFTSRQPYVVGEEIDVTVEYLLDGHNFPLRCRATVVRCDASPGGFTIGAKLNTAFVE</sequence>
<protein>
    <submittedName>
        <fullName evidence="2">PilZ domain-containing protein</fullName>
    </submittedName>
</protein>
<dbReference type="GO" id="GO:0035438">
    <property type="term" value="F:cyclic-di-GMP binding"/>
    <property type="evidence" value="ECO:0007669"/>
    <property type="project" value="InterPro"/>
</dbReference>
<dbReference type="EMBL" id="SMLM01000004">
    <property type="protein sequence ID" value="TFY99388.1"/>
    <property type="molecule type" value="Genomic_DNA"/>
</dbReference>
<accession>A0A4Z0BN63</accession>
<evidence type="ECO:0000259" key="1">
    <source>
        <dbReference type="Pfam" id="PF07238"/>
    </source>
</evidence>